<proteinExistence type="predicted"/>
<sequence length="265" mass="28569">MGPSTIPVPPNTIGYVCPLTLTFRPDHAAPNSLLSAKIAPLHLHAPITGFRLHALSPYCKFERTIRLGGTQRFDTVCAMMYPSVSSSMVCRNRSSAITLPFCASAQFSPPSEPMTPLSRGSGEVIEVMSTKLTIVDSPKESDDPVLSSVTATSTGSKAKAVASTSNTSPNSSLPRNQLAIQLLSNFGFVQRIFKVPSSVDLSYKGFKVSFSTDYVPWNGASVLELHVEAEKEAMQRQQSWVRRFGIIGKAAGALSFVDTTFNSSM</sequence>
<evidence type="ECO:0000313" key="2">
    <source>
        <dbReference type="Proteomes" id="UP000759537"/>
    </source>
</evidence>
<name>A0A9P5TB41_9AGAM</name>
<dbReference type="OrthoDB" id="3243848at2759"/>
<dbReference type="Proteomes" id="UP000759537">
    <property type="component" value="Unassembled WGS sequence"/>
</dbReference>
<protein>
    <submittedName>
        <fullName evidence="1">Uncharacterized protein</fullName>
    </submittedName>
</protein>
<gene>
    <name evidence="1" type="ORF">DFH94DRAFT_843579</name>
</gene>
<organism evidence="1 2">
    <name type="scientific">Russula ochroleuca</name>
    <dbReference type="NCBI Taxonomy" id="152965"/>
    <lineage>
        <taxon>Eukaryota</taxon>
        <taxon>Fungi</taxon>
        <taxon>Dikarya</taxon>
        <taxon>Basidiomycota</taxon>
        <taxon>Agaricomycotina</taxon>
        <taxon>Agaricomycetes</taxon>
        <taxon>Russulales</taxon>
        <taxon>Russulaceae</taxon>
        <taxon>Russula</taxon>
    </lineage>
</organism>
<accession>A0A9P5TB41</accession>
<dbReference type="AlphaFoldDB" id="A0A9P5TB41"/>
<keyword evidence="2" id="KW-1185">Reference proteome</keyword>
<reference evidence="1" key="1">
    <citation type="submission" date="2019-10" db="EMBL/GenBank/DDBJ databases">
        <authorList>
            <consortium name="DOE Joint Genome Institute"/>
            <person name="Kuo A."/>
            <person name="Miyauchi S."/>
            <person name="Kiss E."/>
            <person name="Drula E."/>
            <person name="Kohler A."/>
            <person name="Sanchez-Garcia M."/>
            <person name="Andreopoulos B."/>
            <person name="Barry K.W."/>
            <person name="Bonito G."/>
            <person name="Buee M."/>
            <person name="Carver A."/>
            <person name="Chen C."/>
            <person name="Cichocki N."/>
            <person name="Clum A."/>
            <person name="Culley D."/>
            <person name="Crous P.W."/>
            <person name="Fauchery L."/>
            <person name="Girlanda M."/>
            <person name="Hayes R."/>
            <person name="Keri Z."/>
            <person name="LaButti K."/>
            <person name="Lipzen A."/>
            <person name="Lombard V."/>
            <person name="Magnuson J."/>
            <person name="Maillard F."/>
            <person name="Morin E."/>
            <person name="Murat C."/>
            <person name="Nolan M."/>
            <person name="Ohm R."/>
            <person name="Pangilinan J."/>
            <person name="Pereira M."/>
            <person name="Perotto S."/>
            <person name="Peter M."/>
            <person name="Riley R."/>
            <person name="Sitrit Y."/>
            <person name="Stielow B."/>
            <person name="Szollosi G."/>
            <person name="Zifcakova L."/>
            <person name="Stursova M."/>
            <person name="Spatafora J.W."/>
            <person name="Tedersoo L."/>
            <person name="Vaario L.-M."/>
            <person name="Yamada A."/>
            <person name="Yan M."/>
            <person name="Wang P."/>
            <person name="Xu J."/>
            <person name="Bruns T."/>
            <person name="Baldrian P."/>
            <person name="Vilgalys R."/>
            <person name="Henrissat B."/>
            <person name="Grigoriev I.V."/>
            <person name="Hibbett D."/>
            <person name="Nagy L.G."/>
            <person name="Martin F.M."/>
        </authorList>
    </citation>
    <scope>NUCLEOTIDE SEQUENCE</scope>
    <source>
        <strain evidence="1">Prilba</strain>
    </source>
</reference>
<comment type="caution">
    <text evidence="1">The sequence shown here is derived from an EMBL/GenBank/DDBJ whole genome shotgun (WGS) entry which is preliminary data.</text>
</comment>
<reference evidence="1" key="2">
    <citation type="journal article" date="2020" name="Nat. Commun.">
        <title>Large-scale genome sequencing of mycorrhizal fungi provides insights into the early evolution of symbiotic traits.</title>
        <authorList>
            <person name="Miyauchi S."/>
            <person name="Kiss E."/>
            <person name="Kuo A."/>
            <person name="Drula E."/>
            <person name="Kohler A."/>
            <person name="Sanchez-Garcia M."/>
            <person name="Morin E."/>
            <person name="Andreopoulos B."/>
            <person name="Barry K.W."/>
            <person name="Bonito G."/>
            <person name="Buee M."/>
            <person name="Carver A."/>
            <person name="Chen C."/>
            <person name="Cichocki N."/>
            <person name="Clum A."/>
            <person name="Culley D."/>
            <person name="Crous P.W."/>
            <person name="Fauchery L."/>
            <person name="Girlanda M."/>
            <person name="Hayes R.D."/>
            <person name="Keri Z."/>
            <person name="LaButti K."/>
            <person name="Lipzen A."/>
            <person name="Lombard V."/>
            <person name="Magnuson J."/>
            <person name="Maillard F."/>
            <person name="Murat C."/>
            <person name="Nolan M."/>
            <person name="Ohm R.A."/>
            <person name="Pangilinan J."/>
            <person name="Pereira M.F."/>
            <person name="Perotto S."/>
            <person name="Peter M."/>
            <person name="Pfister S."/>
            <person name="Riley R."/>
            <person name="Sitrit Y."/>
            <person name="Stielow J.B."/>
            <person name="Szollosi G."/>
            <person name="Zifcakova L."/>
            <person name="Stursova M."/>
            <person name="Spatafora J.W."/>
            <person name="Tedersoo L."/>
            <person name="Vaario L.M."/>
            <person name="Yamada A."/>
            <person name="Yan M."/>
            <person name="Wang P."/>
            <person name="Xu J."/>
            <person name="Bruns T."/>
            <person name="Baldrian P."/>
            <person name="Vilgalys R."/>
            <person name="Dunand C."/>
            <person name="Henrissat B."/>
            <person name="Grigoriev I.V."/>
            <person name="Hibbett D."/>
            <person name="Nagy L.G."/>
            <person name="Martin F.M."/>
        </authorList>
    </citation>
    <scope>NUCLEOTIDE SEQUENCE</scope>
    <source>
        <strain evidence="1">Prilba</strain>
    </source>
</reference>
<evidence type="ECO:0000313" key="1">
    <source>
        <dbReference type="EMBL" id="KAF8482410.1"/>
    </source>
</evidence>
<dbReference type="EMBL" id="WHVB01000005">
    <property type="protein sequence ID" value="KAF8482410.1"/>
    <property type="molecule type" value="Genomic_DNA"/>
</dbReference>